<sequence length="156" mass="17676">MKIGEVKNKLKKLKELKFELPDGRLVPEHFHVTEVGLVSRKFIDCGANLREEKMINFQLFAASDYDHKLPPGKFLSIIEKTEEILEFDDLEVEVEYQGDTIGRYGLELAGENFRLVNKHTDCLAKDKCGIPKEKPKLKLSEMRAMQSSCAPGSGCC</sequence>
<dbReference type="InterPro" id="IPR045534">
    <property type="entry name" value="DUF6428"/>
</dbReference>
<dbReference type="RefSeq" id="WP_380743263.1">
    <property type="nucleotide sequence ID" value="NZ_JBHTLI010000001.1"/>
</dbReference>
<dbReference type="Pfam" id="PF20001">
    <property type="entry name" value="DUF6428"/>
    <property type="match status" value="1"/>
</dbReference>
<gene>
    <name evidence="1" type="ORF">ACFQ3Q_04255</name>
</gene>
<evidence type="ECO:0000313" key="1">
    <source>
        <dbReference type="EMBL" id="MFD1094952.1"/>
    </source>
</evidence>
<dbReference type="EMBL" id="JBHTLI010000001">
    <property type="protein sequence ID" value="MFD1094952.1"/>
    <property type="molecule type" value="Genomic_DNA"/>
</dbReference>
<comment type="caution">
    <text evidence="1">The sequence shown here is derived from an EMBL/GenBank/DDBJ whole genome shotgun (WGS) entry which is preliminary data.</text>
</comment>
<accession>A0ABW3NRJ0</accession>
<proteinExistence type="predicted"/>
<evidence type="ECO:0000313" key="2">
    <source>
        <dbReference type="Proteomes" id="UP001597131"/>
    </source>
</evidence>
<dbReference type="Proteomes" id="UP001597131">
    <property type="component" value="Unassembled WGS sequence"/>
</dbReference>
<reference evidence="2" key="1">
    <citation type="journal article" date="2019" name="Int. J. Syst. Evol. Microbiol.">
        <title>The Global Catalogue of Microorganisms (GCM) 10K type strain sequencing project: providing services to taxonomists for standard genome sequencing and annotation.</title>
        <authorList>
            <consortium name="The Broad Institute Genomics Platform"/>
            <consortium name="The Broad Institute Genome Sequencing Center for Infectious Disease"/>
            <person name="Wu L."/>
            <person name="Ma J."/>
        </authorList>
    </citation>
    <scope>NUCLEOTIDE SEQUENCE [LARGE SCALE GENOMIC DNA]</scope>
    <source>
        <strain evidence="2">CCUG 64793</strain>
    </source>
</reference>
<protein>
    <submittedName>
        <fullName evidence="1">DUF6428 family protein</fullName>
    </submittedName>
</protein>
<organism evidence="1 2">
    <name type="scientific">Salegentibacter chungangensis</name>
    <dbReference type="NCBI Taxonomy" id="1335724"/>
    <lineage>
        <taxon>Bacteria</taxon>
        <taxon>Pseudomonadati</taxon>
        <taxon>Bacteroidota</taxon>
        <taxon>Flavobacteriia</taxon>
        <taxon>Flavobacteriales</taxon>
        <taxon>Flavobacteriaceae</taxon>
        <taxon>Salegentibacter</taxon>
    </lineage>
</organism>
<keyword evidence="2" id="KW-1185">Reference proteome</keyword>
<name>A0ABW3NRJ0_9FLAO</name>